<dbReference type="AlphaFoldDB" id="A0AAD9KRV3"/>
<evidence type="ECO:0000313" key="2">
    <source>
        <dbReference type="Proteomes" id="UP001209878"/>
    </source>
</evidence>
<protein>
    <submittedName>
        <fullName evidence="1">Uncharacterized protein</fullName>
    </submittedName>
</protein>
<gene>
    <name evidence="1" type="ORF">NP493_678g01047</name>
</gene>
<reference evidence="1" key="1">
    <citation type="journal article" date="2023" name="Mol. Biol. Evol.">
        <title>Third-Generation Sequencing Reveals the Adaptive Role of the Epigenome in Three Deep-Sea Polychaetes.</title>
        <authorList>
            <person name="Perez M."/>
            <person name="Aroh O."/>
            <person name="Sun Y."/>
            <person name="Lan Y."/>
            <person name="Juniper S.K."/>
            <person name="Young C.R."/>
            <person name="Angers B."/>
            <person name="Qian P.Y."/>
        </authorList>
    </citation>
    <scope>NUCLEOTIDE SEQUENCE</scope>
    <source>
        <strain evidence="1">R07B-5</strain>
    </source>
</reference>
<accession>A0AAD9KRV3</accession>
<dbReference type="EMBL" id="JAODUO010000678">
    <property type="protein sequence ID" value="KAK2176162.1"/>
    <property type="molecule type" value="Genomic_DNA"/>
</dbReference>
<keyword evidence="2" id="KW-1185">Reference proteome</keyword>
<dbReference type="Proteomes" id="UP001209878">
    <property type="component" value="Unassembled WGS sequence"/>
</dbReference>
<evidence type="ECO:0000313" key="1">
    <source>
        <dbReference type="EMBL" id="KAK2176162.1"/>
    </source>
</evidence>
<name>A0AAD9KRV3_RIDPI</name>
<organism evidence="1 2">
    <name type="scientific">Ridgeia piscesae</name>
    <name type="common">Tubeworm</name>
    <dbReference type="NCBI Taxonomy" id="27915"/>
    <lineage>
        <taxon>Eukaryota</taxon>
        <taxon>Metazoa</taxon>
        <taxon>Spiralia</taxon>
        <taxon>Lophotrochozoa</taxon>
        <taxon>Annelida</taxon>
        <taxon>Polychaeta</taxon>
        <taxon>Sedentaria</taxon>
        <taxon>Canalipalpata</taxon>
        <taxon>Sabellida</taxon>
        <taxon>Siboglinidae</taxon>
        <taxon>Ridgeia</taxon>
    </lineage>
</organism>
<proteinExistence type="predicted"/>
<comment type="caution">
    <text evidence="1">The sequence shown here is derived from an EMBL/GenBank/DDBJ whole genome shotgun (WGS) entry which is preliminary data.</text>
</comment>
<sequence>MQRVVTITDEPTLSRIHSHTDAATIAVQLSSKCGIGKALQWQQVEFGAMTASFEYPSIRCYRSSSRYQVTPHRTSCPCLVSFSVGHYDVLVSTPDSMFSVV</sequence>